<accession>A0A7I7KSG1</accession>
<feature type="compositionally biased region" description="Basic and acidic residues" evidence="1">
    <location>
        <begin position="323"/>
        <end position="333"/>
    </location>
</feature>
<keyword evidence="3" id="KW-1185">Reference proteome</keyword>
<organism evidence="2 3">
    <name type="scientific">Mycobacterium cookii</name>
    <dbReference type="NCBI Taxonomy" id="1775"/>
    <lineage>
        <taxon>Bacteria</taxon>
        <taxon>Bacillati</taxon>
        <taxon>Actinomycetota</taxon>
        <taxon>Actinomycetes</taxon>
        <taxon>Mycobacteriales</taxon>
        <taxon>Mycobacteriaceae</taxon>
        <taxon>Mycobacterium</taxon>
    </lineage>
</organism>
<feature type="region of interest" description="Disordered" evidence="1">
    <location>
        <begin position="323"/>
        <end position="348"/>
    </location>
</feature>
<dbReference type="AlphaFoldDB" id="A0A7I7KSG1"/>
<keyword evidence="2" id="KW-0808">Transferase</keyword>
<dbReference type="InterPro" id="IPR027417">
    <property type="entry name" value="P-loop_NTPase"/>
</dbReference>
<dbReference type="EMBL" id="AP022569">
    <property type="protein sequence ID" value="BBX44358.1"/>
    <property type="molecule type" value="Genomic_DNA"/>
</dbReference>
<evidence type="ECO:0000256" key="1">
    <source>
        <dbReference type="SAM" id="MobiDB-lite"/>
    </source>
</evidence>
<dbReference type="KEGG" id="mcoo:MCOO_03730"/>
<dbReference type="Proteomes" id="UP000465866">
    <property type="component" value="Chromosome"/>
</dbReference>
<dbReference type="Pfam" id="PF13469">
    <property type="entry name" value="Sulfotransfer_3"/>
    <property type="match status" value="1"/>
</dbReference>
<name>A0A7I7KSG1_9MYCO</name>
<dbReference type="GO" id="GO:0016740">
    <property type="term" value="F:transferase activity"/>
    <property type="evidence" value="ECO:0007669"/>
    <property type="project" value="UniProtKB-KW"/>
</dbReference>
<gene>
    <name evidence="2" type="ORF">MCOO_03730</name>
</gene>
<evidence type="ECO:0000313" key="2">
    <source>
        <dbReference type="EMBL" id="BBX44358.1"/>
    </source>
</evidence>
<protein>
    <submittedName>
        <fullName evidence="2">Sulfotransferase family protein</fullName>
    </submittedName>
</protein>
<reference evidence="2 3" key="1">
    <citation type="journal article" date="2019" name="Emerg. Microbes Infect.">
        <title>Comprehensive subspecies identification of 175 nontuberculous mycobacteria species based on 7547 genomic profiles.</title>
        <authorList>
            <person name="Matsumoto Y."/>
            <person name="Kinjo T."/>
            <person name="Motooka D."/>
            <person name="Nabeya D."/>
            <person name="Jung N."/>
            <person name="Uechi K."/>
            <person name="Horii T."/>
            <person name="Iida T."/>
            <person name="Fujita J."/>
            <person name="Nakamura S."/>
        </authorList>
    </citation>
    <scope>NUCLEOTIDE SEQUENCE [LARGE SCALE GENOMIC DNA]</scope>
    <source>
        <strain evidence="2 3">JCM 12404</strain>
    </source>
</reference>
<dbReference type="Gene3D" id="3.40.50.300">
    <property type="entry name" value="P-loop containing nucleotide triphosphate hydrolases"/>
    <property type="match status" value="1"/>
</dbReference>
<dbReference type="PANTHER" id="PTHR36451:SF1">
    <property type="entry name" value="OMEGA-HYDROXY-BETA-DIHYDROMENAQUINONE-9 SULFOTRANSFERASE STF3"/>
    <property type="match status" value="1"/>
</dbReference>
<dbReference type="InterPro" id="IPR052736">
    <property type="entry name" value="Stf3_sulfotransferase"/>
</dbReference>
<sequence length="385" mass="44367">MGRYLRVYAVIGKTFGSWFKPLGVFTLLQVRQVISATTLGLDHIFFPRHRKQAIDRPIFIIGNPRSGTTFLHRFLLGAGDMAALELWEMLFPAITARKLLGGIVPRLDKLNPAQYHPSDVHDTSLRGIETDDVAWFFRTMDGPFAWAYFLAWRDTWGSEFSRRNFGIDGVSAKEENHFFKYYEAIWRRNLTAKGANRILVKSSMLVFRLDALLRRYPDARLVYIVRDPVEVIPSGMSLLASVLENGFDIWNRTSKKDQDKWLENLYQASGDMLRYFRDAEVAGRIPEKNVCVVRYEDLLQNLEPTMARILDFIEIKPSAEFEDEVRQQAEKQRGYTSRHQHSPDKFGLDPERIRADLAFVYDAYGLSNESPHVSASTTEIPESQT</sequence>
<dbReference type="SUPFAM" id="SSF52540">
    <property type="entry name" value="P-loop containing nucleoside triphosphate hydrolases"/>
    <property type="match status" value="1"/>
</dbReference>
<dbReference type="PANTHER" id="PTHR36451">
    <property type="entry name" value="PAPS-DEPENDENT SULFOTRANSFERASE STF3"/>
    <property type="match status" value="1"/>
</dbReference>
<evidence type="ECO:0000313" key="3">
    <source>
        <dbReference type="Proteomes" id="UP000465866"/>
    </source>
</evidence>
<proteinExistence type="predicted"/>